<dbReference type="HOGENOM" id="CLU_1075849_0_0_1"/>
<dbReference type="GO" id="GO:0005634">
    <property type="term" value="C:nucleus"/>
    <property type="evidence" value="ECO:0007669"/>
    <property type="project" value="TreeGrafter"/>
</dbReference>
<keyword evidence="3" id="KW-1185">Reference proteome</keyword>
<dbReference type="InterPro" id="IPR052626">
    <property type="entry name" value="SWT1_Regulator"/>
</dbReference>
<evidence type="ECO:0000313" key="3">
    <source>
        <dbReference type="Proteomes" id="UP000001072"/>
    </source>
</evidence>
<dbReference type="Proteomes" id="UP000001072">
    <property type="component" value="Unassembled WGS sequence"/>
</dbReference>
<feature type="domain" description="PIN" evidence="1">
    <location>
        <begin position="74"/>
        <end position="258"/>
    </location>
</feature>
<dbReference type="InParanoid" id="F4S6Q0"/>
<dbReference type="PANTHER" id="PTHR16161:SF0">
    <property type="entry name" value="TRANSCRIPTIONAL PROTEIN SWT1"/>
    <property type="match status" value="1"/>
</dbReference>
<dbReference type="RefSeq" id="XP_007417070.1">
    <property type="nucleotide sequence ID" value="XM_007417008.1"/>
</dbReference>
<protein>
    <recommendedName>
        <fullName evidence="1">PIN domain-containing protein</fullName>
    </recommendedName>
</protein>
<dbReference type="KEGG" id="mlr:MELLADRAFT_73338"/>
<dbReference type="InterPro" id="IPR002716">
    <property type="entry name" value="PIN_dom"/>
</dbReference>
<feature type="non-terminal residue" evidence="2">
    <location>
        <position position="259"/>
    </location>
</feature>
<accession>F4S6Q0</accession>
<dbReference type="VEuPathDB" id="FungiDB:MELLADRAFT_73338"/>
<evidence type="ECO:0000313" key="2">
    <source>
        <dbReference type="EMBL" id="EGF99609.1"/>
    </source>
</evidence>
<name>F4S6Q0_MELLP</name>
<dbReference type="OrthoDB" id="2501124at2759"/>
<organism evidence="3">
    <name type="scientific">Melampsora larici-populina (strain 98AG31 / pathotype 3-4-7)</name>
    <name type="common">Poplar leaf rust fungus</name>
    <dbReference type="NCBI Taxonomy" id="747676"/>
    <lineage>
        <taxon>Eukaryota</taxon>
        <taxon>Fungi</taxon>
        <taxon>Dikarya</taxon>
        <taxon>Basidiomycota</taxon>
        <taxon>Pucciniomycotina</taxon>
        <taxon>Pucciniomycetes</taxon>
        <taxon>Pucciniales</taxon>
        <taxon>Melampsoraceae</taxon>
        <taxon>Melampsora</taxon>
    </lineage>
</organism>
<dbReference type="AlphaFoldDB" id="F4S6Q0"/>
<sequence length="259" mass="29084">MAFSTQTNFSNYQADETGDVIMVPIASTVEQLAGSLRQLREEVKDEIEEVDMEDVFEQEFSDWNKVEPSGIVAIIDTNILIGHLSLLEWVGDLMVAARQSRIGNGARCGLLIPKMVRTEVDKHKRPQNKNRMVTAMIEPCPSGPTLQNLSIHSPDVRKARYCDPLNEVEAVRISLAQAADHAVNWMTRMYQDTPFEHRVLRFQTKDEVSDITLAQAFGKTNEMVSPDAYILDCAIYFKRQLTPSGGDVLLLTNDKALSL</sequence>
<reference evidence="3" key="1">
    <citation type="journal article" date="2011" name="Proc. Natl. Acad. Sci. U.S.A.">
        <title>Obligate biotrophy features unraveled by the genomic analysis of rust fungi.</title>
        <authorList>
            <person name="Duplessis S."/>
            <person name="Cuomo C.A."/>
            <person name="Lin Y.-C."/>
            <person name="Aerts A."/>
            <person name="Tisserant E."/>
            <person name="Veneault-Fourrey C."/>
            <person name="Joly D.L."/>
            <person name="Hacquard S."/>
            <person name="Amselem J."/>
            <person name="Cantarel B.L."/>
            <person name="Chiu R."/>
            <person name="Coutinho P.M."/>
            <person name="Feau N."/>
            <person name="Field M."/>
            <person name="Frey P."/>
            <person name="Gelhaye E."/>
            <person name="Goldberg J."/>
            <person name="Grabherr M.G."/>
            <person name="Kodira C.D."/>
            <person name="Kohler A."/>
            <person name="Kuees U."/>
            <person name="Lindquist E.A."/>
            <person name="Lucas S.M."/>
            <person name="Mago R."/>
            <person name="Mauceli E."/>
            <person name="Morin E."/>
            <person name="Murat C."/>
            <person name="Pangilinan J.L."/>
            <person name="Park R."/>
            <person name="Pearson M."/>
            <person name="Quesneville H."/>
            <person name="Rouhier N."/>
            <person name="Sakthikumar S."/>
            <person name="Salamov A.A."/>
            <person name="Schmutz J."/>
            <person name="Selles B."/>
            <person name="Shapiro H."/>
            <person name="Tanguay P."/>
            <person name="Tuskan G.A."/>
            <person name="Henrissat B."/>
            <person name="Van de Peer Y."/>
            <person name="Rouze P."/>
            <person name="Ellis J.G."/>
            <person name="Dodds P.N."/>
            <person name="Schein J.E."/>
            <person name="Zhong S."/>
            <person name="Hamelin R.C."/>
            <person name="Grigoriev I.V."/>
            <person name="Szabo L.J."/>
            <person name="Martin F."/>
        </authorList>
    </citation>
    <scope>NUCLEOTIDE SEQUENCE [LARGE SCALE GENOMIC DNA]</scope>
    <source>
        <strain evidence="3">98AG31 / pathotype 3-4-7</strain>
    </source>
</reference>
<dbReference type="PANTHER" id="PTHR16161">
    <property type="entry name" value="TRANSCRIPTIONAL PROTEIN SWT1"/>
    <property type="match status" value="1"/>
</dbReference>
<dbReference type="GeneID" id="18932354"/>
<gene>
    <name evidence="2" type="ORF">MELLADRAFT_73338</name>
</gene>
<proteinExistence type="predicted"/>
<evidence type="ECO:0000259" key="1">
    <source>
        <dbReference type="Pfam" id="PF13638"/>
    </source>
</evidence>
<dbReference type="Pfam" id="PF13638">
    <property type="entry name" value="PIN_4"/>
    <property type="match status" value="1"/>
</dbReference>
<dbReference type="Gene3D" id="3.40.50.1010">
    <property type="entry name" value="5'-nuclease"/>
    <property type="match status" value="1"/>
</dbReference>
<dbReference type="EMBL" id="GL883156">
    <property type="protein sequence ID" value="EGF99609.1"/>
    <property type="molecule type" value="Genomic_DNA"/>
</dbReference>